<keyword evidence="2" id="KW-0175">Coiled coil</keyword>
<feature type="transmembrane region" description="Helical" evidence="3">
    <location>
        <begin position="422"/>
        <end position="442"/>
    </location>
</feature>
<dbReference type="InterPro" id="IPR010090">
    <property type="entry name" value="Phage_tape_meas"/>
</dbReference>
<keyword evidence="3" id="KW-1133">Transmembrane helix</keyword>
<evidence type="ECO:0000259" key="4">
    <source>
        <dbReference type="Pfam" id="PF10145"/>
    </source>
</evidence>
<protein>
    <submittedName>
        <fullName evidence="5">Phage tail tape measure protein, TP901 family, core region</fullName>
    </submittedName>
</protein>
<dbReference type="AlphaFoldDB" id="A0A1I2G2M1"/>
<feature type="transmembrane region" description="Helical" evidence="3">
    <location>
        <begin position="562"/>
        <end position="581"/>
    </location>
</feature>
<keyword evidence="6" id="KW-1185">Reference proteome</keyword>
<accession>A0A1I2G2M1</accession>
<feature type="transmembrane region" description="Helical" evidence="3">
    <location>
        <begin position="593"/>
        <end position="610"/>
    </location>
</feature>
<sequence>MGGLPPVFIEFLGRTTGVKGAIRGVEAELAGVDASGAGAFQRTGIMGKAALLGLGVAAGEVAKHTVEMAGDFQQQMTRVRTGAGEAAGNMKLVSDGVLSMAGRVGQSTEELTAGLYMTESASYHGADALKVLETAAEGAKVGNADLKTTTDAVTTAMNAYKSGADSVVPTMNALIATEAEGKTNLEDLAGSMSSILPTAAAAKVGLNEVLGAMATMTAQGTPARVAATYLRQTIGMLSNPSAKAAEEMKNLGLNAVQVGQELGNKGLAATLTTLTDAIEAHMGPAGTVVIQHLRGASKSATEFQRVLADLPPTQQTYIGALATMVGGTKSMMGALQLTGPHMADFEKNTAGVAEHVKAGGKEVEGWADVQKNFNQEMAEAKASAEALGIEIGQYLTPYVQAAVHVIGEATTWLTQHQTAAKAAAAVIGGVLVFALAAATAWLYEMAAAAAVNPVVWIVVGVMALIAALVLLAMHWDQVWSAIKTGTEATGHFIVGIWDDVRDGTVDAWHSITGTVTGAWSATAAWVASAWHTVADPIVGGWHWVAATTTAVWNSITAFFRTWWPLLLVIFLPAVAIVMAIWNHFHSEITGTAHAVWGAIAAFLLFIWGGIQTGAHVVWAAIELAVIAPTMATWHTVQSVWHTAAAWLSAAWTGTRAVAGAIWGAIRSAMVTPLISAEHSIAGGVSRIKATVSGGLHAAYTAVAHIGNDFVQVGVDIVHGIIRGVESAGGALKGELGNLAHDALSSAKHFLGINSPSKLFADEVGSGIVEGIALGVNDNAHLAHTAVTGVAAGTVDAFSAELEINSPSKKFASLGAYVIQGLVQGLTGSQSQVKTATTKIANSLYVDFGSHHKQLQAVVAKDNDLLRNLAANRDNVAARLKSAQSNLASLQKAWSDEKSGIASGIMQNASIITQSPDEGRAVNANDVLDQMRDRVQAAKAFAAELDELHKKGLRSDLIEQLANAGVDQAGATALALAAASKGQIAEMNRDQAGMQAQAGQTGKLVADAMYGAGIKSAQGLIRGLKSQEASIEAQMLRIALAMQKAIKKALGIHSPSQVFADLGQFIPQGLAVGIEAGTHHATAAVAAMASAVSAPGLGPGYGGITGGGQVVNQSVTVHVDGSVLTTGEQLVGVVQAGFARFGARNPTTYPAFSR</sequence>
<dbReference type="OrthoDB" id="3404808at2"/>
<dbReference type="STRING" id="380248.SAMN05216251_108213"/>
<keyword evidence="1" id="KW-1188">Viral release from host cell</keyword>
<reference evidence="5 6" key="1">
    <citation type="submission" date="2016-10" db="EMBL/GenBank/DDBJ databases">
        <authorList>
            <person name="de Groot N.N."/>
        </authorList>
    </citation>
    <scope>NUCLEOTIDE SEQUENCE [LARGE SCALE GENOMIC DNA]</scope>
    <source>
        <strain evidence="5 6">CGMCC 4.3510</strain>
    </source>
</reference>
<keyword evidence="3" id="KW-0812">Transmembrane</keyword>
<proteinExistence type="predicted"/>
<organism evidence="5 6">
    <name type="scientific">Actinacidiphila alni</name>
    <dbReference type="NCBI Taxonomy" id="380248"/>
    <lineage>
        <taxon>Bacteria</taxon>
        <taxon>Bacillati</taxon>
        <taxon>Actinomycetota</taxon>
        <taxon>Actinomycetes</taxon>
        <taxon>Kitasatosporales</taxon>
        <taxon>Streptomycetaceae</taxon>
        <taxon>Actinacidiphila</taxon>
    </lineage>
</organism>
<name>A0A1I2G2M1_9ACTN</name>
<dbReference type="EMBL" id="FONG01000008">
    <property type="protein sequence ID" value="SFF11379.1"/>
    <property type="molecule type" value="Genomic_DNA"/>
</dbReference>
<evidence type="ECO:0000256" key="2">
    <source>
        <dbReference type="SAM" id="Coils"/>
    </source>
</evidence>
<keyword evidence="3" id="KW-0472">Membrane</keyword>
<feature type="transmembrane region" description="Helical" evidence="3">
    <location>
        <begin position="643"/>
        <end position="665"/>
    </location>
</feature>
<gene>
    <name evidence="5" type="ORF">SAMN05216251_108213</name>
</gene>
<dbReference type="PANTHER" id="PTHR37813">
    <property type="entry name" value="FELS-2 PROPHAGE PROTEIN"/>
    <property type="match status" value="1"/>
</dbReference>
<dbReference type="PANTHER" id="PTHR37813:SF1">
    <property type="entry name" value="FELS-2 PROPHAGE PROTEIN"/>
    <property type="match status" value="1"/>
</dbReference>
<evidence type="ECO:0000256" key="3">
    <source>
        <dbReference type="SAM" id="Phobius"/>
    </source>
</evidence>
<feature type="transmembrane region" description="Helical" evidence="3">
    <location>
        <begin position="616"/>
        <end position="636"/>
    </location>
</feature>
<evidence type="ECO:0000313" key="5">
    <source>
        <dbReference type="EMBL" id="SFF11379.1"/>
    </source>
</evidence>
<feature type="domain" description="Phage tail tape measure protein" evidence="4">
    <location>
        <begin position="99"/>
        <end position="279"/>
    </location>
</feature>
<dbReference type="Pfam" id="PF10145">
    <property type="entry name" value="PhageMin_Tail"/>
    <property type="match status" value="1"/>
</dbReference>
<feature type="coiled-coil region" evidence="2">
    <location>
        <begin position="865"/>
        <end position="892"/>
    </location>
</feature>
<evidence type="ECO:0000313" key="6">
    <source>
        <dbReference type="Proteomes" id="UP000199323"/>
    </source>
</evidence>
<dbReference type="NCBIfam" id="TIGR01760">
    <property type="entry name" value="tape_meas_TP901"/>
    <property type="match status" value="1"/>
</dbReference>
<dbReference type="RefSeq" id="WP_093714186.1">
    <property type="nucleotide sequence ID" value="NZ_FONG01000008.1"/>
</dbReference>
<dbReference type="Proteomes" id="UP000199323">
    <property type="component" value="Unassembled WGS sequence"/>
</dbReference>
<feature type="transmembrane region" description="Helical" evidence="3">
    <location>
        <begin position="454"/>
        <end position="475"/>
    </location>
</feature>
<evidence type="ECO:0000256" key="1">
    <source>
        <dbReference type="ARBA" id="ARBA00022612"/>
    </source>
</evidence>